<organism evidence="3 4">
    <name type="scientific">Streptomyces pseudovenezuelae</name>
    <dbReference type="NCBI Taxonomy" id="67350"/>
    <lineage>
        <taxon>Bacteria</taxon>
        <taxon>Bacillati</taxon>
        <taxon>Actinomycetota</taxon>
        <taxon>Actinomycetes</taxon>
        <taxon>Kitasatosporales</taxon>
        <taxon>Streptomycetaceae</taxon>
        <taxon>Streptomyces</taxon>
        <taxon>Streptomyces aurantiacus group</taxon>
    </lineage>
</organism>
<feature type="region of interest" description="Disordered" evidence="2">
    <location>
        <begin position="81"/>
        <end position="118"/>
    </location>
</feature>
<accession>A0ABT6M1M9</accession>
<evidence type="ECO:0008006" key="5">
    <source>
        <dbReference type="Google" id="ProtNLM"/>
    </source>
</evidence>
<feature type="compositionally biased region" description="Low complexity" evidence="2">
    <location>
        <begin position="94"/>
        <end position="106"/>
    </location>
</feature>
<sequence>MSEIQTSGTELTSQYIAQITGDLERNTKEQERIGADVEALQEQLRTLQHDHTMLVNMQQALGSASPAAEVDTKAAVSVSRQAAAESKRSKPKKTAAADAGKAAPKKPSTEASSAKAAGKPSLVDLIRNHLKQQNEPRSAAEISSALTQAHPDRTIKTTVVRTTVEGLVAKSHAHRTKQGSSVFYTAATAPQPTETEPQPKAAAN</sequence>
<feature type="coiled-coil region" evidence="1">
    <location>
        <begin position="23"/>
        <end position="50"/>
    </location>
</feature>
<protein>
    <recommendedName>
        <fullName evidence="5">Regulatory protein</fullName>
    </recommendedName>
</protein>
<name>A0ABT6M1M9_9ACTN</name>
<comment type="caution">
    <text evidence="3">The sequence shown here is derived from an EMBL/GenBank/DDBJ whole genome shotgun (WGS) entry which is preliminary data.</text>
</comment>
<keyword evidence="1" id="KW-0175">Coiled coil</keyword>
<feature type="compositionally biased region" description="Low complexity" evidence="2">
    <location>
        <begin position="185"/>
        <end position="204"/>
    </location>
</feature>
<dbReference type="RefSeq" id="WP_280883080.1">
    <property type="nucleotide sequence ID" value="NZ_JARXVH010000034.1"/>
</dbReference>
<dbReference type="InterPro" id="IPR036388">
    <property type="entry name" value="WH-like_DNA-bd_sf"/>
</dbReference>
<dbReference type="Proteomes" id="UP001160499">
    <property type="component" value="Unassembled WGS sequence"/>
</dbReference>
<evidence type="ECO:0000256" key="2">
    <source>
        <dbReference type="SAM" id="MobiDB-lite"/>
    </source>
</evidence>
<dbReference type="Gene3D" id="1.10.10.10">
    <property type="entry name" value="Winged helix-like DNA-binding domain superfamily/Winged helix DNA-binding domain"/>
    <property type="match status" value="1"/>
</dbReference>
<reference evidence="3 4" key="1">
    <citation type="submission" date="2023-04" db="EMBL/GenBank/DDBJ databases">
        <title>Forest soil microbial communities from Buena Vista Peninsula, Colon Province, Panama.</title>
        <authorList>
            <person name="Bouskill N."/>
        </authorList>
    </citation>
    <scope>NUCLEOTIDE SEQUENCE [LARGE SCALE GENOMIC DNA]</scope>
    <source>
        <strain evidence="3 4">GGS1</strain>
    </source>
</reference>
<proteinExistence type="predicted"/>
<evidence type="ECO:0000256" key="1">
    <source>
        <dbReference type="SAM" id="Coils"/>
    </source>
</evidence>
<evidence type="ECO:0000313" key="4">
    <source>
        <dbReference type="Proteomes" id="UP001160499"/>
    </source>
</evidence>
<feature type="region of interest" description="Disordered" evidence="2">
    <location>
        <begin position="170"/>
        <end position="204"/>
    </location>
</feature>
<keyword evidence="4" id="KW-1185">Reference proteome</keyword>
<dbReference type="EMBL" id="JARXVH010000034">
    <property type="protein sequence ID" value="MDH6222459.1"/>
    <property type="molecule type" value="Genomic_DNA"/>
</dbReference>
<gene>
    <name evidence="3" type="ORF">M2283_009810</name>
</gene>
<evidence type="ECO:0000313" key="3">
    <source>
        <dbReference type="EMBL" id="MDH6222459.1"/>
    </source>
</evidence>